<keyword evidence="1" id="KW-0812">Transmembrane</keyword>
<feature type="transmembrane region" description="Helical" evidence="1">
    <location>
        <begin position="20"/>
        <end position="40"/>
    </location>
</feature>
<organism evidence="2 3">
    <name type="scientific">Megalodesulfovibrio gigas (strain ATCC 19364 / DSM 1382 / NCIMB 9332 / VKM B-1759)</name>
    <name type="common">Desulfovibrio gigas</name>
    <dbReference type="NCBI Taxonomy" id="1121448"/>
    <lineage>
        <taxon>Bacteria</taxon>
        <taxon>Pseudomonadati</taxon>
        <taxon>Thermodesulfobacteriota</taxon>
        <taxon>Desulfovibrionia</taxon>
        <taxon>Desulfovibrionales</taxon>
        <taxon>Desulfovibrionaceae</taxon>
        <taxon>Megalodesulfovibrio</taxon>
    </lineage>
</organism>
<dbReference type="AlphaFoldDB" id="T2GGI8"/>
<evidence type="ECO:0000313" key="2">
    <source>
        <dbReference type="EMBL" id="AGW15257.1"/>
    </source>
</evidence>
<keyword evidence="1" id="KW-0472">Membrane</keyword>
<sequence length="129" mass="14626">MNKDHIMSQFLDTIFATKHYLLGCFIWFFLRFGIGMLSGYPFWRSIFGLGLFVPLAIGVLYKMWLARKAMAALHILYTVFGLFTLSALVYHGGGVDCFGYELSTVPAAILSILINGYLFLGAIRLWRVK</sequence>
<keyword evidence="2" id="KW-0614">Plasmid</keyword>
<keyword evidence="3" id="KW-1185">Reference proteome</keyword>
<reference evidence="2 3" key="1">
    <citation type="journal article" date="2013" name="J. Bacteriol.">
        <title>Roles of HynAB and Ech, the only two hydrogenases found in the model sulfate reducer Desulfovibrio gigas.</title>
        <authorList>
            <person name="Morais-Silva F.O."/>
            <person name="Santos C.I."/>
            <person name="Rodrigues R."/>
            <person name="Pereira I.A."/>
            <person name="Rodrigues-Pousada C."/>
        </authorList>
    </citation>
    <scope>NUCLEOTIDE SEQUENCE [LARGE SCALE GENOMIC DNA]</scope>
    <source>
        <strain evidence="3">ATCC 19364 / DSM 1382 / NCIMB 9332 / VKM B-1759</strain>
        <plasmid evidence="3">Plasmid</plasmid>
    </source>
</reference>
<evidence type="ECO:0000313" key="3">
    <source>
        <dbReference type="Proteomes" id="UP000016587"/>
    </source>
</evidence>
<geneLocation type="plasmid" evidence="3"/>
<dbReference type="HOGENOM" id="CLU_1945264_0_0_7"/>
<protein>
    <submittedName>
        <fullName evidence="2">Uncharacterized protein</fullName>
    </submittedName>
</protein>
<feature type="transmembrane region" description="Helical" evidence="1">
    <location>
        <begin position="71"/>
        <end position="93"/>
    </location>
</feature>
<feature type="transmembrane region" description="Helical" evidence="1">
    <location>
        <begin position="46"/>
        <end position="64"/>
    </location>
</feature>
<keyword evidence="1" id="KW-1133">Transmembrane helix</keyword>
<accession>T2GGI8</accession>
<dbReference type="EMBL" id="CP006586">
    <property type="protein sequence ID" value="AGW15257.1"/>
    <property type="molecule type" value="Genomic_DNA"/>
</dbReference>
<gene>
    <name evidence="2" type="ORF">DGI_4045</name>
</gene>
<feature type="transmembrane region" description="Helical" evidence="1">
    <location>
        <begin position="105"/>
        <end position="126"/>
    </location>
</feature>
<dbReference type="PATRIC" id="fig|1121448.10.peg.3539"/>
<dbReference type="Proteomes" id="UP000016587">
    <property type="component" value="Plasmid unnamed"/>
</dbReference>
<name>T2GGI8_MEGG1</name>
<reference evidence="3" key="2">
    <citation type="submission" date="2013-07" db="EMBL/GenBank/DDBJ databases">
        <authorList>
            <person name="Morais-Silva F.O."/>
            <person name="Rezende A.M."/>
            <person name="Pimentel C."/>
            <person name="Resende D.M."/>
            <person name="Santos C.I."/>
            <person name="Clemente C."/>
            <person name="de Oliveira L.M."/>
            <person name="da Silva S.M."/>
            <person name="Costa D.A."/>
            <person name="Varela-Raposo A."/>
            <person name="Horacio E.C.A."/>
            <person name="Matos M."/>
            <person name="Flores O."/>
            <person name="Ruiz J.C."/>
            <person name="Rodrigues-Pousada C."/>
        </authorList>
    </citation>
    <scope>NUCLEOTIDE SEQUENCE [LARGE SCALE GENOMIC DNA]</scope>
    <source>
        <strain evidence="3">ATCC 19364 / DSM 1382 / NCIMB 9332 / VKM B-1759</strain>
        <plasmid evidence="3">Plasmid</plasmid>
    </source>
</reference>
<evidence type="ECO:0000256" key="1">
    <source>
        <dbReference type="SAM" id="Phobius"/>
    </source>
</evidence>
<proteinExistence type="predicted"/>
<dbReference type="KEGG" id="dgg:DGI_4045"/>